<organism evidence="1 2">
    <name type="scientific">Pseudomonas sihuiensis</name>
    <dbReference type="NCBI Taxonomy" id="1274359"/>
    <lineage>
        <taxon>Bacteria</taxon>
        <taxon>Pseudomonadati</taxon>
        <taxon>Pseudomonadota</taxon>
        <taxon>Gammaproteobacteria</taxon>
        <taxon>Pseudomonadales</taxon>
        <taxon>Pseudomonadaceae</taxon>
        <taxon>Pseudomonas</taxon>
    </lineage>
</organism>
<gene>
    <name evidence="1" type="ORF">SAMN05216363_2146</name>
</gene>
<name>A0A1H2LTG7_9PSED</name>
<accession>A0A1H2LTG7</accession>
<dbReference type="Proteomes" id="UP000198675">
    <property type="component" value="Chromosome I"/>
</dbReference>
<protein>
    <recommendedName>
        <fullName evidence="3">Entry exclusion lipoprotein TrbK</fullName>
    </recommendedName>
</protein>
<evidence type="ECO:0000313" key="2">
    <source>
        <dbReference type="Proteomes" id="UP000198675"/>
    </source>
</evidence>
<dbReference type="EMBL" id="LT629797">
    <property type="protein sequence ID" value="SDU83988.1"/>
    <property type="molecule type" value="Genomic_DNA"/>
</dbReference>
<dbReference type="PROSITE" id="PS51257">
    <property type="entry name" value="PROKAR_LIPOPROTEIN"/>
    <property type="match status" value="1"/>
</dbReference>
<dbReference type="RefSeq" id="WP_092376495.1">
    <property type="nucleotide sequence ID" value="NZ_LT629797.1"/>
</dbReference>
<sequence length="88" mass="9746">MKKMSLLLTAMVLGACEKPMPVESAETLAENPKRLDELRLQCRDDQAKLGEAQCNAVGHAQRIRFMGKGTPYTPYPVKLFHSGAEDGR</sequence>
<dbReference type="AlphaFoldDB" id="A0A1H2LTG7"/>
<evidence type="ECO:0000313" key="1">
    <source>
        <dbReference type="EMBL" id="SDU83988.1"/>
    </source>
</evidence>
<reference evidence="2" key="1">
    <citation type="submission" date="2016-10" db="EMBL/GenBank/DDBJ databases">
        <authorList>
            <person name="Varghese N."/>
            <person name="Submissions S."/>
        </authorList>
    </citation>
    <scope>NUCLEOTIDE SEQUENCE [LARGE SCALE GENOMIC DNA]</scope>
    <source>
        <strain evidence="2">KCTC 32246</strain>
    </source>
</reference>
<keyword evidence="2" id="KW-1185">Reference proteome</keyword>
<evidence type="ECO:0008006" key="3">
    <source>
        <dbReference type="Google" id="ProtNLM"/>
    </source>
</evidence>
<proteinExistence type="predicted"/>